<feature type="domain" description="Peptidase S1" evidence="2">
    <location>
        <begin position="186"/>
        <end position="437"/>
    </location>
</feature>
<keyword evidence="4" id="KW-1185">Reference proteome</keyword>
<dbReference type="InterPro" id="IPR043504">
    <property type="entry name" value="Peptidase_S1_PA_chymotrypsin"/>
</dbReference>
<dbReference type="GO" id="GO:0007264">
    <property type="term" value="P:small GTPase-mediated signal transduction"/>
    <property type="evidence" value="ECO:0007669"/>
    <property type="project" value="InterPro"/>
</dbReference>
<organism evidence="3 4">
    <name type="scientific">Glossina austeni</name>
    <name type="common">Savannah tsetse fly</name>
    <dbReference type="NCBI Taxonomy" id="7395"/>
    <lineage>
        <taxon>Eukaryota</taxon>
        <taxon>Metazoa</taxon>
        <taxon>Ecdysozoa</taxon>
        <taxon>Arthropoda</taxon>
        <taxon>Hexapoda</taxon>
        <taxon>Insecta</taxon>
        <taxon>Pterygota</taxon>
        <taxon>Neoptera</taxon>
        <taxon>Endopterygota</taxon>
        <taxon>Diptera</taxon>
        <taxon>Brachycera</taxon>
        <taxon>Muscomorpha</taxon>
        <taxon>Hippoboscoidea</taxon>
        <taxon>Glossinidae</taxon>
        <taxon>Glossina</taxon>
    </lineage>
</organism>
<dbReference type="PANTHER" id="PTHR23317">
    <property type="entry name" value="DEDICATOR OF CYTOKINESIS DOCK"/>
    <property type="match status" value="1"/>
</dbReference>
<feature type="transmembrane region" description="Helical" evidence="1">
    <location>
        <begin position="470"/>
        <end position="490"/>
    </location>
</feature>
<dbReference type="GO" id="GO:0005085">
    <property type="term" value="F:guanyl-nucleotide exchange factor activity"/>
    <property type="evidence" value="ECO:0007669"/>
    <property type="project" value="InterPro"/>
</dbReference>
<evidence type="ECO:0000256" key="1">
    <source>
        <dbReference type="SAM" id="Phobius"/>
    </source>
</evidence>
<evidence type="ECO:0000313" key="4">
    <source>
        <dbReference type="Proteomes" id="UP000078200"/>
    </source>
</evidence>
<dbReference type="SUPFAM" id="SSF50494">
    <property type="entry name" value="Trypsin-like serine proteases"/>
    <property type="match status" value="2"/>
</dbReference>
<reference evidence="3" key="1">
    <citation type="submission" date="2020-05" db="UniProtKB">
        <authorList>
            <consortium name="EnsemblMetazoa"/>
        </authorList>
    </citation>
    <scope>IDENTIFICATION</scope>
    <source>
        <strain evidence="3">TTRI</strain>
    </source>
</reference>
<dbReference type="SMART" id="SM00020">
    <property type="entry name" value="Tryp_SPc"/>
    <property type="match status" value="1"/>
</dbReference>
<protein>
    <recommendedName>
        <fullName evidence="2">Peptidase S1 domain-containing protein</fullName>
    </recommendedName>
</protein>
<dbReference type="InterPro" id="IPR001254">
    <property type="entry name" value="Trypsin_dom"/>
</dbReference>
<keyword evidence="1" id="KW-0472">Membrane</keyword>
<dbReference type="GO" id="GO:0006508">
    <property type="term" value="P:proteolysis"/>
    <property type="evidence" value="ECO:0007669"/>
    <property type="project" value="InterPro"/>
</dbReference>
<accession>A0A1A9V7X6</accession>
<dbReference type="VEuPathDB" id="VectorBase:GAUT028761"/>
<evidence type="ECO:0000259" key="2">
    <source>
        <dbReference type="SMART" id="SM00020"/>
    </source>
</evidence>
<dbReference type="Proteomes" id="UP000078200">
    <property type="component" value="Unassembled WGS sequence"/>
</dbReference>
<dbReference type="STRING" id="7395.A0A1A9V7X6"/>
<keyword evidence="1" id="KW-0812">Transmembrane</keyword>
<name>A0A1A9V7X6_GLOAU</name>
<dbReference type="AlphaFoldDB" id="A0A1A9V7X6"/>
<sequence>MPLGPKFLVKVTYFDEVLHAWDTLGGVVIAENIILTYSARNSYGRKHKAYCLLTFDIREVNGPENVRIWRKAINYDNALDRWHVGLALIKLEKKIDLNSQFTSLSISKKGLPPPETAVIVFSEKDNKADDDANLCELLLKGSPVLHDDAIIGIAQPRPNCNSSWIHYHMPVSRVLLKRDWIEKKKKILQKSNIYPELGRYVVFHGAEKMKGLATIIGKKFVVTNYASNVDYFKKFRLQNYIGPSAPADDSELIENGNVIYGTPNITINSRPTTVVTYRKFLPNTITSSNVNDLKLIKLNYEIKLDRNTGIMRLPKTRYPIDGSNCYVLTAFKNDTNSLDLTYDHKFEFTKNEVKVGEIQVTIWQHNMCKDYVRNLKKNEFCIRIHGSIDEGDHCKYVISGSPVICNSQLMGIVNQIEKCEQQNPRPCTSVYADKEWLQCEMEEFKPKSMLTQRGHPSKTPVKTKSNGNKYLLSIIALLFALINNIMLNFARVKMQVTMSLSSLVGTSSVFSEQSLWRALKTILVYAEFNTDLQDKSFPEQVQDFVFNLHTILSDTVKLKEYQEGSDASHS</sequence>
<evidence type="ECO:0000313" key="3">
    <source>
        <dbReference type="EnsemblMetazoa" id="GAUT028761-PA"/>
    </source>
</evidence>
<dbReference type="InterPro" id="IPR026791">
    <property type="entry name" value="DOCK"/>
</dbReference>
<dbReference type="InterPro" id="IPR009003">
    <property type="entry name" value="Peptidase_S1_PA"/>
</dbReference>
<dbReference type="PANTHER" id="PTHR23317:SF76">
    <property type="entry name" value="LD20667P"/>
    <property type="match status" value="1"/>
</dbReference>
<dbReference type="GO" id="GO:0004252">
    <property type="term" value="F:serine-type endopeptidase activity"/>
    <property type="evidence" value="ECO:0007669"/>
    <property type="project" value="InterPro"/>
</dbReference>
<dbReference type="Pfam" id="PF00089">
    <property type="entry name" value="Trypsin"/>
    <property type="match status" value="1"/>
</dbReference>
<dbReference type="EnsemblMetazoa" id="GAUT028761-RA">
    <property type="protein sequence ID" value="GAUT028761-PA"/>
    <property type="gene ID" value="GAUT028761"/>
</dbReference>
<dbReference type="Gene3D" id="2.40.10.10">
    <property type="entry name" value="Trypsin-like serine proteases"/>
    <property type="match status" value="1"/>
</dbReference>
<proteinExistence type="predicted"/>
<keyword evidence="1" id="KW-1133">Transmembrane helix</keyword>